<accession>B1JV68</accession>
<dbReference type="EMBL" id="CP000958">
    <property type="protein sequence ID" value="ACA91368.1"/>
    <property type="molecule type" value="Genomic_DNA"/>
</dbReference>
<dbReference type="Proteomes" id="UP000002169">
    <property type="component" value="Chromosome 1"/>
</dbReference>
<dbReference type="KEGG" id="bcm:Bcenmc03_2207"/>
<name>B1JV68_BURO0</name>
<protein>
    <submittedName>
        <fullName evidence="1">Uncharacterized protein</fullName>
    </submittedName>
</protein>
<dbReference type="AlphaFoldDB" id="B1JV68"/>
<dbReference type="HOGENOM" id="CLU_823039_0_0_4"/>
<evidence type="ECO:0000313" key="2">
    <source>
        <dbReference type="Proteomes" id="UP000002169"/>
    </source>
</evidence>
<proteinExistence type="predicted"/>
<sequence length="327" mass="35642">MMPVDANPFDFKADFALIAQARTVHDTATLNLSDYYTANQAPSWAVAELSPKKGSGGLVSPGVMVQVGDKTFVQPEEAGAVVQMKGVWRAVAKADASVPAGRDYAWIQPQRVRMRSLSPDDFYSPFISGGTVVFQWDASAPDDARFVATRMIFPAWQQDVADAIKSAPQLEAELAKIGGGRAALDTVDRLLASGNDVSSILAFRALLRVPDPEFVATHAETALKTTDVHKLSIITYLSLAASQEKDRARLLEVLKTTIDETTDANRLLAVAYGAFAVSVFDRRDREAVSGARNTVRVLRQRTLALHVAMQDKAPWSQIFMKMGLDDQ</sequence>
<dbReference type="RefSeq" id="WP_012328867.1">
    <property type="nucleotide sequence ID" value="NC_010508.1"/>
</dbReference>
<organism evidence="1 2">
    <name type="scientific">Burkholderia orbicola (strain MC0-3)</name>
    <dbReference type="NCBI Taxonomy" id="406425"/>
    <lineage>
        <taxon>Bacteria</taxon>
        <taxon>Pseudomonadati</taxon>
        <taxon>Pseudomonadota</taxon>
        <taxon>Betaproteobacteria</taxon>
        <taxon>Burkholderiales</taxon>
        <taxon>Burkholderiaceae</taxon>
        <taxon>Burkholderia</taxon>
        <taxon>Burkholderia cepacia complex</taxon>
        <taxon>Burkholderia orbicola</taxon>
    </lineage>
</organism>
<reference evidence="2" key="1">
    <citation type="submission" date="2008-02" db="EMBL/GenBank/DDBJ databases">
        <title>Complete sequence of chromosome 1 of Burkholderia cenocepacia MC0-3.</title>
        <authorList>
            <person name="Copeland A."/>
            <person name="Lucas S."/>
            <person name="Lapidus A."/>
            <person name="Barry K."/>
            <person name="Bruce D."/>
            <person name="Goodwin L."/>
            <person name="Glavina del Rio T."/>
            <person name="Dalin E."/>
            <person name="Tice H."/>
            <person name="Pitluck S."/>
            <person name="Chain P."/>
            <person name="Malfatti S."/>
            <person name="Shin M."/>
            <person name="Vergez L."/>
            <person name="Schmutz J."/>
            <person name="Larimer F."/>
            <person name="Land M."/>
            <person name="Hauser L."/>
            <person name="Kyrpides N."/>
            <person name="Mikhailova N."/>
            <person name="Tiedje J."/>
            <person name="Richardson P."/>
        </authorList>
    </citation>
    <scope>NUCLEOTIDE SEQUENCE [LARGE SCALE GENOMIC DNA]</scope>
    <source>
        <strain evidence="2">MC0-3</strain>
    </source>
</reference>
<evidence type="ECO:0000313" key="1">
    <source>
        <dbReference type="EMBL" id="ACA91368.1"/>
    </source>
</evidence>
<gene>
    <name evidence="1" type="ordered locus">Bcenmc03_2207</name>
</gene>